<protein>
    <submittedName>
        <fullName evidence="2">Uncharacterized protein</fullName>
    </submittedName>
</protein>
<proteinExistence type="predicted"/>
<gene>
    <name evidence="2" type="ORF">SPIL2461_LOCUS8329</name>
</gene>
<evidence type="ECO:0000256" key="1">
    <source>
        <dbReference type="SAM" id="MobiDB-lite"/>
    </source>
</evidence>
<dbReference type="AlphaFoldDB" id="A0A812PHV6"/>
<reference evidence="2" key="1">
    <citation type="submission" date="2021-02" db="EMBL/GenBank/DDBJ databases">
        <authorList>
            <person name="Dougan E. K."/>
            <person name="Rhodes N."/>
            <person name="Thang M."/>
            <person name="Chan C."/>
        </authorList>
    </citation>
    <scope>NUCLEOTIDE SEQUENCE</scope>
</reference>
<comment type="caution">
    <text evidence="2">The sequence shown here is derived from an EMBL/GenBank/DDBJ whole genome shotgun (WGS) entry which is preliminary data.</text>
</comment>
<evidence type="ECO:0000313" key="3">
    <source>
        <dbReference type="Proteomes" id="UP000649617"/>
    </source>
</evidence>
<feature type="region of interest" description="Disordered" evidence="1">
    <location>
        <begin position="1"/>
        <end position="21"/>
    </location>
</feature>
<feature type="non-terminal residue" evidence="2">
    <location>
        <position position="85"/>
    </location>
</feature>
<evidence type="ECO:0000313" key="2">
    <source>
        <dbReference type="EMBL" id="CAE7350788.1"/>
    </source>
</evidence>
<keyword evidence="3" id="KW-1185">Reference proteome</keyword>
<dbReference type="Proteomes" id="UP000649617">
    <property type="component" value="Unassembled WGS sequence"/>
</dbReference>
<dbReference type="EMBL" id="CAJNIZ010013547">
    <property type="protein sequence ID" value="CAE7350788.1"/>
    <property type="molecule type" value="Genomic_DNA"/>
</dbReference>
<dbReference type="OrthoDB" id="407768at2759"/>
<feature type="compositionally biased region" description="Polar residues" evidence="1">
    <location>
        <begin position="1"/>
        <end position="14"/>
    </location>
</feature>
<organism evidence="2 3">
    <name type="scientific">Symbiodinium pilosum</name>
    <name type="common">Dinoflagellate</name>
    <dbReference type="NCBI Taxonomy" id="2952"/>
    <lineage>
        <taxon>Eukaryota</taxon>
        <taxon>Sar</taxon>
        <taxon>Alveolata</taxon>
        <taxon>Dinophyceae</taxon>
        <taxon>Suessiales</taxon>
        <taxon>Symbiodiniaceae</taxon>
        <taxon>Symbiodinium</taxon>
    </lineage>
</organism>
<name>A0A812PHV6_SYMPI</name>
<accession>A0A812PHV6</accession>
<sequence>MLRQDTFQTLSQLPRPSKPEVAGLDVEALSNRPATSCPLKEHSVLDPVPSYPEGWQISSEDMCSPNEVVSGTMSTRTWDSFYSTT</sequence>